<evidence type="ECO:0000313" key="7">
    <source>
        <dbReference type="Proteomes" id="UP000502823"/>
    </source>
</evidence>
<dbReference type="OrthoDB" id="9942326at2759"/>
<keyword evidence="3" id="KW-0862">Zinc</keyword>
<protein>
    <recommendedName>
        <fullName evidence="5">Peptidase M12B domain-containing protein</fullName>
    </recommendedName>
</protein>
<keyword evidence="2" id="KW-1015">Disulfide bond</keyword>
<dbReference type="PROSITE" id="PS50215">
    <property type="entry name" value="ADAM_MEPRO"/>
    <property type="match status" value="1"/>
</dbReference>
<name>A0A6L2Q4M4_COPFO</name>
<dbReference type="Pfam" id="PF14954">
    <property type="entry name" value="LIX1"/>
    <property type="match status" value="1"/>
</dbReference>
<evidence type="ECO:0000256" key="3">
    <source>
        <dbReference type="PROSITE-ProRule" id="PRU00276"/>
    </source>
</evidence>
<organism evidence="6 7">
    <name type="scientific">Coptotermes formosanus</name>
    <name type="common">Formosan subterranean termite</name>
    <dbReference type="NCBI Taxonomy" id="36987"/>
    <lineage>
        <taxon>Eukaryota</taxon>
        <taxon>Metazoa</taxon>
        <taxon>Ecdysozoa</taxon>
        <taxon>Arthropoda</taxon>
        <taxon>Hexapoda</taxon>
        <taxon>Insecta</taxon>
        <taxon>Pterygota</taxon>
        <taxon>Neoptera</taxon>
        <taxon>Polyneoptera</taxon>
        <taxon>Dictyoptera</taxon>
        <taxon>Blattodea</taxon>
        <taxon>Blattoidea</taxon>
        <taxon>Termitoidae</taxon>
        <taxon>Rhinotermitidae</taxon>
        <taxon>Coptotermes</taxon>
    </lineage>
</organism>
<dbReference type="InParanoid" id="A0A6L2Q4M4"/>
<keyword evidence="7" id="KW-1185">Reference proteome</keyword>
<dbReference type="GO" id="GO:0097352">
    <property type="term" value="P:autophagosome maturation"/>
    <property type="evidence" value="ECO:0007669"/>
    <property type="project" value="TreeGrafter"/>
</dbReference>
<feature type="binding site" evidence="3">
    <location>
        <position position="619"/>
    </location>
    <ligand>
        <name>Zn(2+)</name>
        <dbReference type="ChEBI" id="CHEBI:29105"/>
        <note>catalytic</note>
    </ligand>
</feature>
<feature type="binding site" evidence="3">
    <location>
        <position position="613"/>
    </location>
    <ligand>
        <name>Zn(2+)</name>
        <dbReference type="ChEBI" id="CHEBI:29105"/>
        <note>catalytic</note>
    </ligand>
</feature>
<dbReference type="InterPro" id="IPR024079">
    <property type="entry name" value="MetalloPept_cat_dom_sf"/>
</dbReference>
<dbReference type="PANTHER" id="PTHR31139">
    <property type="entry name" value="ECTOPIC P GRANULES PROTEIN 5 HOMOLOG"/>
    <property type="match status" value="1"/>
</dbReference>
<dbReference type="Gene3D" id="3.40.390.10">
    <property type="entry name" value="Collagenase (Catalytic Domain)"/>
    <property type="match status" value="1"/>
</dbReference>
<dbReference type="SUPFAM" id="SSF55486">
    <property type="entry name" value="Metalloproteases ('zincins'), catalytic domain"/>
    <property type="match status" value="1"/>
</dbReference>
<dbReference type="InterPro" id="IPR002870">
    <property type="entry name" value="Peptidase_M12B_N"/>
</dbReference>
<feature type="binding site" evidence="3">
    <location>
        <position position="609"/>
    </location>
    <ligand>
        <name>Zn(2+)</name>
        <dbReference type="ChEBI" id="CHEBI:29105"/>
        <note>catalytic</note>
    </ligand>
</feature>
<evidence type="ECO:0000256" key="1">
    <source>
        <dbReference type="ARBA" id="ARBA00007468"/>
    </source>
</evidence>
<sequence>MMVLSDLPWVRPSSAHSEYQHDDFSMRVNVVEALQEFWQMKQARGADLRNGALVIYESVPSSSPPYICYVTLPGGSCFGSFQNCPTKAEARRSAAKIALMNSVFNEHPSRRISDEFIEKAVSEARASFKGELEEADNPKTGIGAFRFMLEANKGRTMLEFQELMTVFQLLHWNGSLKAMRERQCSRQEVVAHYSNRALDDDMRSQMALDWIAREQENAGALGRELRQAERELETARLAGRELRFPKEKKDILMLAHTQLPSLLYVEEDVEVIYLKRVSFTAASSNEETVTLDYDTDDAEFHYRFTAFGRTVSLSLSPNNNLLAPNFRVYKHTDSNWVETLLLPASNCHYLQRKEGIVAALSDCHHPNSLHGFVLLDNSTLEIRPILTEAFISANSGAPHIVRRVPGPHPGAAPELWLPDSLDDLVMTEAAIEDQSSRATKNPTIEVALFFDAAGYQLFAPYFSGDDAKLRDMLLAYMNGVQALYHHPSLGQSIDLTLVRLDLMSHQPRDLPHHDGERGKLLDSFCDYSAHNNPAGDSNPDHWDMGLYVSGLDFFAYENGQRSGVTMGLATVGGVCQDKYACVIAEMGTTNVFGKPYPSAGFTSVYILAHEIGHNLGMHHDGSHNSCPKDGYIMSPSRGTNGETVWSTCSADVIRKLSWATCLNDAPTKTRPDLDHQTRFQGEPGQSWGAKRQCEVLLRDKDATLLNPEKLQWCQGGDCVPMKRKKPPVTVIPGGWSFQQRYRTCNNPKPVNTEEGCDGSSFDVVLCKTDKVCNLKRISVADFAAKACANFSKLLPELDPKGSGLQAPHESSRLWMGCAIFCRRKDTGYYYTPRIELNDLGMNPYFPDGTWCHTDGTSNYYCLQHHCLPENFRLGKGLPHMFGNEDVPLPQNAPPHLVPLSGDLLRYLSLGADGLPLLTTLKPGSTFPPAEDEWTDHDYVELPSH</sequence>
<gene>
    <name evidence="6" type="ORF">Cfor_06974</name>
</gene>
<dbReference type="InterPro" id="IPR029270">
    <property type="entry name" value="LIX1"/>
</dbReference>
<comment type="similarity">
    <text evidence="1">Belongs to the LIX1 family.</text>
</comment>
<comment type="caution">
    <text evidence="3">Lacks conserved residue(s) required for the propagation of feature annotation.</text>
</comment>
<feature type="domain" description="Peptidase M12B" evidence="5">
    <location>
        <begin position="442"/>
        <end position="656"/>
    </location>
</feature>
<dbReference type="PANTHER" id="PTHR31139:SF6">
    <property type="entry name" value="PROTEIN LIMB EXPRESSION 1 HOMOLOG"/>
    <property type="match status" value="1"/>
</dbReference>
<comment type="caution">
    <text evidence="6">The sequence shown here is derived from an EMBL/GenBank/DDBJ whole genome shotgun (WGS) entry which is preliminary data.</text>
</comment>
<evidence type="ECO:0000256" key="4">
    <source>
        <dbReference type="SAM" id="Coils"/>
    </source>
</evidence>
<feature type="active site" evidence="3">
    <location>
        <position position="610"/>
    </location>
</feature>
<proteinExistence type="inferred from homology"/>
<evidence type="ECO:0000256" key="2">
    <source>
        <dbReference type="ARBA" id="ARBA00023157"/>
    </source>
</evidence>
<dbReference type="EMBL" id="BLKM01000713">
    <property type="protein sequence ID" value="GFG37735.1"/>
    <property type="molecule type" value="Genomic_DNA"/>
</dbReference>
<dbReference type="GO" id="GO:0005737">
    <property type="term" value="C:cytoplasm"/>
    <property type="evidence" value="ECO:0007669"/>
    <property type="project" value="TreeGrafter"/>
</dbReference>
<dbReference type="Proteomes" id="UP000502823">
    <property type="component" value="Unassembled WGS sequence"/>
</dbReference>
<accession>A0A6L2Q4M4</accession>
<reference evidence="7" key="1">
    <citation type="submission" date="2020-01" db="EMBL/GenBank/DDBJ databases">
        <title>Draft genome sequence of the Termite Coptotermes fromosanus.</title>
        <authorList>
            <person name="Itakura S."/>
            <person name="Yosikawa Y."/>
            <person name="Umezawa K."/>
        </authorList>
    </citation>
    <scope>NUCLEOTIDE SEQUENCE [LARGE SCALE GENOMIC DNA]</scope>
</reference>
<dbReference type="InterPro" id="IPR001590">
    <property type="entry name" value="Peptidase_M12B"/>
</dbReference>
<dbReference type="GO" id="GO:0046872">
    <property type="term" value="F:metal ion binding"/>
    <property type="evidence" value="ECO:0007669"/>
    <property type="project" value="UniProtKB-KW"/>
</dbReference>
<evidence type="ECO:0000313" key="6">
    <source>
        <dbReference type="EMBL" id="GFG37735.1"/>
    </source>
</evidence>
<evidence type="ECO:0000259" key="5">
    <source>
        <dbReference type="PROSITE" id="PS50215"/>
    </source>
</evidence>
<feature type="coiled-coil region" evidence="4">
    <location>
        <begin position="211"/>
        <end position="238"/>
    </location>
</feature>
<dbReference type="InterPro" id="IPR051436">
    <property type="entry name" value="Autophagy-related_EPG5"/>
</dbReference>
<dbReference type="GO" id="GO:0004222">
    <property type="term" value="F:metalloendopeptidase activity"/>
    <property type="evidence" value="ECO:0007669"/>
    <property type="project" value="InterPro"/>
</dbReference>
<dbReference type="Pfam" id="PF13688">
    <property type="entry name" value="Reprolysin_5"/>
    <property type="match status" value="1"/>
</dbReference>
<keyword evidence="4" id="KW-0175">Coiled coil</keyword>
<dbReference type="Pfam" id="PF01562">
    <property type="entry name" value="Pep_M12B_propep"/>
    <property type="match status" value="1"/>
</dbReference>
<dbReference type="GO" id="GO:0006508">
    <property type="term" value="P:proteolysis"/>
    <property type="evidence" value="ECO:0007669"/>
    <property type="project" value="InterPro"/>
</dbReference>
<keyword evidence="3" id="KW-0479">Metal-binding</keyword>
<dbReference type="AlphaFoldDB" id="A0A6L2Q4M4"/>